<gene>
    <name evidence="3" type="ORF">AN964_07745</name>
</gene>
<dbReference type="RefSeq" id="WP_083489253.1">
    <property type="nucleotide sequence ID" value="NZ_JAAIWL010000014.1"/>
</dbReference>
<name>A0A0Q3WX98_9BACI</name>
<dbReference type="PATRIC" id="fig|157838.3.peg.1700"/>
<dbReference type="GO" id="GO:0030420">
    <property type="term" value="P:establishment of competence for transformation"/>
    <property type="evidence" value="ECO:0007669"/>
    <property type="project" value="UniProtKB-KW"/>
</dbReference>
<evidence type="ECO:0008006" key="5">
    <source>
        <dbReference type="Google" id="ProtNLM"/>
    </source>
</evidence>
<organism evidence="3 4">
    <name type="scientific">Heyndrickxia shackletonii</name>
    <dbReference type="NCBI Taxonomy" id="157838"/>
    <lineage>
        <taxon>Bacteria</taxon>
        <taxon>Bacillati</taxon>
        <taxon>Bacillota</taxon>
        <taxon>Bacilli</taxon>
        <taxon>Bacillales</taxon>
        <taxon>Bacillaceae</taxon>
        <taxon>Heyndrickxia</taxon>
    </lineage>
</organism>
<protein>
    <recommendedName>
        <fullName evidence="5">Prepilin-type N-terminal cleavage/methylation domain-containing protein</fullName>
    </recommendedName>
</protein>
<dbReference type="EMBL" id="LJJC01000004">
    <property type="protein sequence ID" value="KQL53395.1"/>
    <property type="molecule type" value="Genomic_DNA"/>
</dbReference>
<dbReference type="PROSITE" id="PS00409">
    <property type="entry name" value="PROKAR_NTER_METHYL"/>
    <property type="match status" value="1"/>
</dbReference>
<evidence type="ECO:0000313" key="4">
    <source>
        <dbReference type="Proteomes" id="UP000051888"/>
    </source>
</evidence>
<reference evidence="3 4" key="1">
    <citation type="submission" date="2015-09" db="EMBL/GenBank/DDBJ databases">
        <title>Genome sequencing project for genomic taxonomy and phylogenomics of Bacillus-like bacteria.</title>
        <authorList>
            <person name="Liu B."/>
            <person name="Wang J."/>
            <person name="Zhu Y."/>
            <person name="Liu G."/>
            <person name="Chen Q."/>
            <person name="Chen Z."/>
            <person name="Lan J."/>
            <person name="Che J."/>
            <person name="Ge C."/>
            <person name="Shi H."/>
            <person name="Pan Z."/>
            <person name="Liu X."/>
        </authorList>
    </citation>
    <scope>NUCLEOTIDE SEQUENCE [LARGE SCALE GENOMIC DNA]</scope>
    <source>
        <strain evidence="3 4">LMG 18435</strain>
    </source>
</reference>
<accession>A0A0Q3WX98</accession>
<dbReference type="InterPro" id="IPR012902">
    <property type="entry name" value="N_methyl_site"/>
</dbReference>
<dbReference type="GO" id="GO:0009986">
    <property type="term" value="C:cell surface"/>
    <property type="evidence" value="ECO:0007669"/>
    <property type="project" value="UniProtKB-SubCell"/>
</dbReference>
<dbReference type="AlphaFoldDB" id="A0A0Q3WX98"/>
<dbReference type="STRING" id="157838.AN964_07745"/>
<dbReference type="NCBIfam" id="TIGR02532">
    <property type="entry name" value="IV_pilin_GFxxxE"/>
    <property type="match status" value="1"/>
</dbReference>
<keyword evidence="4" id="KW-1185">Reference proteome</keyword>
<dbReference type="InterPro" id="IPR045584">
    <property type="entry name" value="Pilin-like"/>
</dbReference>
<proteinExistence type="predicted"/>
<evidence type="ECO:0000256" key="1">
    <source>
        <dbReference type="ARBA" id="ARBA00004241"/>
    </source>
</evidence>
<evidence type="ECO:0000313" key="3">
    <source>
        <dbReference type="EMBL" id="KQL53395.1"/>
    </source>
</evidence>
<dbReference type="SUPFAM" id="SSF54523">
    <property type="entry name" value="Pili subunits"/>
    <property type="match status" value="1"/>
</dbReference>
<sequence>MRSRFQKVMKNQKGMTLVELLAVIVILAIVTAIAVPSIGGIINKSKDDAQKSNALMIINAAKLAVVSNNETIMGKINSTDHKITLQDLVDEGFLDSVPQNPYLKETTYTGDKNYVTVTQAGSKYVYTVTLDNKSGTGNTTTYDEKGKATK</sequence>
<keyword evidence="2" id="KW-0178">Competence</keyword>
<dbReference type="Proteomes" id="UP000051888">
    <property type="component" value="Unassembled WGS sequence"/>
</dbReference>
<dbReference type="Gene3D" id="3.30.700.10">
    <property type="entry name" value="Glycoprotein, Type 4 Pilin"/>
    <property type="match status" value="1"/>
</dbReference>
<comment type="caution">
    <text evidence="3">The sequence shown here is derived from an EMBL/GenBank/DDBJ whole genome shotgun (WGS) entry which is preliminary data.</text>
</comment>
<dbReference type="Pfam" id="PF07963">
    <property type="entry name" value="N_methyl"/>
    <property type="match status" value="1"/>
</dbReference>
<evidence type="ECO:0000256" key="2">
    <source>
        <dbReference type="ARBA" id="ARBA00023287"/>
    </source>
</evidence>
<comment type="subcellular location">
    <subcellularLocation>
        <location evidence="1">Cell surface</location>
    </subcellularLocation>
</comment>
<dbReference type="OrthoDB" id="2924892at2"/>